<evidence type="ECO:0000313" key="8">
    <source>
        <dbReference type="EMBL" id="MFB9897616.1"/>
    </source>
</evidence>
<keyword evidence="5" id="KW-0028">Amino-acid biosynthesis</keyword>
<evidence type="ECO:0000256" key="2">
    <source>
        <dbReference type="ARBA" id="ARBA00022723"/>
    </source>
</evidence>
<dbReference type="HAMAP" id="MF_01024">
    <property type="entry name" value="HisD"/>
    <property type="match status" value="1"/>
</dbReference>
<protein>
    <recommendedName>
        <fullName evidence="5">Histidinol dehydrogenase</fullName>
        <shortName evidence="5">HDH</shortName>
        <ecNumber evidence="5">1.1.1.23</ecNumber>
    </recommendedName>
</protein>
<comment type="pathway">
    <text evidence="5">Amino-acid biosynthesis; L-histidine biosynthesis; L-histidine from 5-phospho-alpha-D-ribose 1-diphosphate: step 9/9.</text>
</comment>
<dbReference type="PRINTS" id="PR00083">
    <property type="entry name" value="HOLDHDRGNASE"/>
</dbReference>
<dbReference type="PANTHER" id="PTHR21256:SF2">
    <property type="entry name" value="HISTIDINE BIOSYNTHESIS TRIFUNCTIONAL PROTEIN"/>
    <property type="match status" value="1"/>
</dbReference>
<comment type="similarity">
    <text evidence="1 5 6 7">Belongs to the histidinol dehydrogenase family.</text>
</comment>
<dbReference type="RefSeq" id="WP_027952306.1">
    <property type="nucleotide sequence ID" value="NZ_JADU01000016.1"/>
</dbReference>
<sequence>MNTIRFPQKSEWAAIVERPRLDVSQLEATVCSVLDDVRQHGDAAVKRYEEMFDHVSLDALAVTEAEIDEAMTLVDDELKAALELAHRNIARFHEAQAFAGKKIETVAGVDCWQKSIAIEKVGLYVPGGTAPLFSTVLMLATPARIAGCREIVLCTPPDRQGKVNPAILAAARVAGVSRIFKAGGVQAIGAMAYGTESVPKVYKIFGPGNQYVMAAKQQVSLHDVAIDMPAGPSEVCIVADAHCNAAFVAADLLSQAEHGIDSQVLLITTAEETIERVKAELDRQLGRLPRKEMAERALANSKLVLVHDEDEAMALSNAYAPEHLILATDNYEELAAKVVNAGSVFMGKWACESAGDYASGTNHTLPTHGHALAYNGVNLDSYNRKVTFQYLSEQGVRSIGRAVVCMAENEQLEAHANAMRLRLQRVEQQPEA</sequence>
<keyword evidence="5" id="KW-0368">Histidine biosynthesis</keyword>
<feature type="active site" description="Proton acceptor" evidence="5">
    <location>
        <position position="323"/>
    </location>
</feature>
<evidence type="ECO:0000256" key="6">
    <source>
        <dbReference type="PIRNR" id="PIRNR000099"/>
    </source>
</evidence>
<keyword evidence="3 5" id="KW-0862">Zinc</keyword>
<dbReference type="Gene3D" id="3.40.50.1980">
    <property type="entry name" value="Nitrogenase molybdenum iron protein domain"/>
    <property type="match status" value="2"/>
</dbReference>
<feature type="binding site" evidence="5">
    <location>
        <position position="415"/>
    </location>
    <ligand>
        <name>substrate</name>
    </ligand>
</feature>
<feature type="active site" description="Proton acceptor" evidence="5">
    <location>
        <position position="322"/>
    </location>
</feature>
<gene>
    <name evidence="5 8" type="primary">hisD</name>
    <name evidence="8" type="ORF">ACFFK8_07350</name>
</gene>
<feature type="binding site" evidence="5">
    <location>
        <position position="323"/>
    </location>
    <ligand>
        <name>substrate</name>
    </ligand>
</feature>
<dbReference type="InterPro" id="IPR001692">
    <property type="entry name" value="Histidinol_DH_CS"/>
</dbReference>
<dbReference type="CDD" id="cd06572">
    <property type="entry name" value="Histidinol_dh"/>
    <property type="match status" value="1"/>
</dbReference>
<dbReference type="EC" id="1.1.1.23" evidence="5"/>
<feature type="binding site" evidence="5">
    <location>
        <position position="356"/>
    </location>
    <ligand>
        <name>Zn(2+)</name>
        <dbReference type="ChEBI" id="CHEBI:29105"/>
    </ligand>
</feature>
<feature type="binding site" evidence="5">
    <location>
        <position position="356"/>
    </location>
    <ligand>
        <name>substrate</name>
    </ligand>
</feature>
<keyword evidence="2 5" id="KW-0479">Metal-binding</keyword>
<feature type="binding site" evidence="5">
    <location>
        <position position="124"/>
    </location>
    <ligand>
        <name>NAD(+)</name>
        <dbReference type="ChEBI" id="CHEBI:57540"/>
    </ligand>
</feature>
<dbReference type="InterPro" id="IPR012131">
    <property type="entry name" value="Hstdl_DH"/>
</dbReference>
<comment type="catalytic activity">
    <reaction evidence="5">
        <text>L-histidinol + 2 NAD(+) + H2O = L-histidine + 2 NADH + 3 H(+)</text>
        <dbReference type="Rhea" id="RHEA:20641"/>
        <dbReference type="ChEBI" id="CHEBI:15377"/>
        <dbReference type="ChEBI" id="CHEBI:15378"/>
        <dbReference type="ChEBI" id="CHEBI:57540"/>
        <dbReference type="ChEBI" id="CHEBI:57595"/>
        <dbReference type="ChEBI" id="CHEBI:57699"/>
        <dbReference type="ChEBI" id="CHEBI:57945"/>
        <dbReference type="EC" id="1.1.1.23"/>
    </reaction>
</comment>
<dbReference type="PANTHER" id="PTHR21256">
    <property type="entry name" value="HISTIDINOL DEHYDROGENASE HDH"/>
    <property type="match status" value="1"/>
</dbReference>
<comment type="cofactor">
    <cofactor evidence="5">
        <name>Zn(2+)</name>
        <dbReference type="ChEBI" id="CHEBI:29105"/>
    </cofactor>
    <text evidence="5">Binds 1 zinc ion per subunit.</text>
</comment>
<comment type="caution">
    <text evidence="8">The sequence shown here is derived from an EMBL/GenBank/DDBJ whole genome shotgun (WGS) entry which is preliminary data.</text>
</comment>
<dbReference type="InterPro" id="IPR022695">
    <property type="entry name" value="Histidinol_DH_monofunct"/>
</dbReference>
<feature type="binding site" evidence="5">
    <location>
        <position position="410"/>
    </location>
    <ligand>
        <name>substrate</name>
    </ligand>
</feature>
<dbReference type="Proteomes" id="UP001589688">
    <property type="component" value="Unassembled WGS sequence"/>
</dbReference>
<feature type="binding site" evidence="5">
    <location>
        <position position="258"/>
    </location>
    <ligand>
        <name>Zn(2+)</name>
        <dbReference type="ChEBI" id="CHEBI:29105"/>
    </ligand>
</feature>
<name>A0ABV5ZJP6_9BACT</name>
<feature type="binding site" evidence="5">
    <location>
        <position position="415"/>
    </location>
    <ligand>
        <name>Zn(2+)</name>
        <dbReference type="ChEBI" id="CHEBI:29105"/>
    </ligand>
</feature>
<evidence type="ECO:0000256" key="5">
    <source>
        <dbReference type="HAMAP-Rule" id="MF_01024"/>
    </source>
</evidence>
<dbReference type="PIRSF" id="PIRSF000099">
    <property type="entry name" value="Histidinol_dh"/>
    <property type="match status" value="1"/>
</dbReference>
<keyword evidence="4 5" id="KW-0560">Oxidoreductase</keyword>
<feature type="binding site" evidence="5">
    <location>
        <position position="186"/>
    </location>
    <ligand>
        <name>NAD(+)</name>
        <dbReference type="ChEBI" id="CHEBI:57540"/>
    </ligand>
</feature>
<dbReference type="GO" id="GO:0004399">
    <property type="term" value="F:histidinol dehydrogenase activity"/>
    <property type="evidence" value="ECO:0007669"/>
    <property type="project" value="UniProtKB-EC"/>
</dbReference>
<feature type="binding site" evidence="5">
    <location>
        <position position="258"/>
    </location>
    <ligand>
        <name>substrate</name>
    </ligand>
</feature>
<organism evidence="8 9">
    <name type="scientific">Hallella seregens ATCC 51272</name>
    <dbReference type="NCBI Taxonomy" id="1336250"/>
    <lineage>
        <taxon>Bacteria</taxon>
        <taxon>Pseudomonadati</taxon>
        <taxon>Bacteroidota</taxon>
        <taxon>Bacteroidia</taxon>
        <taxon>Bacteroidales</taxon>
        <taxon>Prevotellaceae</taxon>
        <taxon>Hallella</taxon>
    </lineage>
</organism>
<dbReference type="Pfam" id="PF00815">
    <property type="entry name" value="Histidinol_dh"/>
    <property type="match status" value="1"/>
</dbReference>
<feature type="binding site" evidence="5">
    <location>
        <position position="255"/>
    </location>
    <ligand>
        <name>Zn(2+)</name>
        <dbReference type="ChEBI" id="CHEBI:29105"/>
    </ligand>
</feature>
<dbReference type="SUPFAM" id="SSF53720">
    <property type="entry name" value="ALDH-like"/>
    <property type="match status" value="1"/>
</dbReference>
<evidence type="ECO:0000256" key="7">
    <source>
        <dbReference type="RuleBase" id="RU004175"/>
    </source>
</evidence>
<feature type="binding site" evidence="5">
    <location>
        <position position="209"/>
    </location>
    <ligand>
        <name>NAD(+)</name>
        <dbReference type="ChEBI" id="CHEBI:57540"/>
    </ligand>
</feature>
<dbReference type="NCBIfam" id="TIGR00069">
    <property type="entry name" value="hisD"/>
    <property type="match status" value="1"/>
</dbReference>
<feature type="binding site" evidence="5">
    <location>
        <position position="233"/>
    </location>
    <ligand>
        <name>substrate</name>
    </ligand>
</feature>
<dbReference type="InterPro" id="IPR016161">
    <property type="entry name" value="Ald_DH/histidinol_DH"/>
</dbReference>
<dbReference type="PROSITE" id="PS00611">
    <property type="entry name" value="HISOL_DEHYDROGENASE"/>
    <property type="match status" value="1"/>
</dbReference>
<dbReference type="EMBL" id="JBHLZF010000002">
    <property type="protein sequence ID" value="MFB9897616.1"/>
    <property type="molecule type" value="Genomic_DNA"/>
</dbReference>
<evidence type="ECO:0000313" key="9">
    <source>
        <dbReference type="Proteomes" id="UP001589688"/>
    </source>
</evidence>
<dbReference type="Gene3D" id="1.20.5.1300">
    <property type="match status" value="1"/>
</dbReference>
<reference evidence="8 9" key="1">
    <citation type="submission" date="2024-09" db="EMBL/GenBank/DDBJ databases">
        <authorList>
            <person name="Sun Q."/>
            <person name="Mori K."/>
        </authorList>
    </citation>
    <scope>NUCLEOTIDE SEQUENCE [LARGE SCALE GENOMIC DNA]</scope>
    <source>
        <strain evidence="8 9">ATCC 51272</strain>
    </source>
</reference>
<evidence type="ECO:0000256" key="3">
    <source>
        <dbReference type="ARBA" id="ARBA00022833"/>
    </source>
</evidence>
<accession>A0ABV5ZJP6</accession>
<proteinExistence type="inferred from homology"/>
<keyword evidence="9" id="KW-1185">Reference proteome</keyword>
<keyword evidence="5" id="KW-0520">NAD</keyword>
<evidence type="ECO:0000256" key="1">
    <source>
        <dbReference type="ARBA" id="ARBA00010178"/>
    </source>
</evidence>
<comment type="function">
    <text evidence="5">Catalyzes the sequential NAD-dependent oxidations of L-histidinol to L-histidinaldehyde and then to L-histidine.</text>
</comment>
<feature type="binding site" evidence="5">
    <location>
        <position position="255"/>
    </location>
    <ligand>
        <name>substrate</name>
    </ligand>
</feature>
<evidence type="ECO:0000256" key="4">
    <source>
        <dbReference type="ARBA" id="ARBA00023002"/>
    </source>
</evidence>